<reference evidence="14" key="1">
    <citation type="submission" date="2016-07" db="EMBL/GenBank/DDBJ databases">
        <title>Nontailed viruses are major unrecognized killers of bacteria in the ocean.</title>
        <authorList>
            <person name="Kauffman K."/>
            <person name="Hussain F."/>
            <person name="Yang J."/>
            <person name="Arevalo P."/>
            <person name="Brown J."/>
            <person name="Cutler M."/>
            <person name="Kelly L."/>
            <person name="Polz M.F."/>
        </authorList>
    </citation>
    <scope>NUCLEOTIDE SEQUENCE [LARGE SCALE GENOMIC DNA]</scope>
    <source>
        <strain evidence="14">10N.261.45.A10</strain>
    </source>
</reference>
<evidence type="ECO:0000256" key="3">
    <source>
        <dbReference type="ARBA" id="ARBA00022692"/>
    </source>
</evidence>
<dbReference type="InterPro" id="IPR003780">
    <property type="entry name" value="COX15/CtaA_fam"/>
</dbReference>
<comment type="subcellular location">
    <subcellularLocation>
        <location evidence="1">Membrane</location>
        <topology evidence="1">Multi-pass membrane protein</topology>
    </subcellularLocation>
</comment>
<evidence type="ECO:0000256" key="8">
    <source>
        <dbReference type="ARBA" id="ARBA00023133"/>
    </source>
</evidence>
<evidence type="ECO:0000256" key="9">
    <source>
        <dbReference type="ARBA" id="ARBA00023136"/>
    </source>
</evidence>
<feature type="transmembrane region" description="Helical" evidence="12">
    <location>
        <begin position="211"/>
        <end position="232"/>
    </location>
</feature>
<keyword evidence="4" id="KW-0479">Metal-binding</keyword>
<evidence type="ECO:0000256" key="10">
    <source>
        <dbReference type="ARBA" id="ARBA00023157"/>
    </source>
</evidence>
<dbReference type="PANTHER" id="PTHR35457">
    <property type="entry name" value="HEME A SYNTHASE"/>
    <property type="match status" value="1"/>
</dbReference>
<evidence type="ECO:0000256" key="2">
    <source>
        <dbReference type="ARBA" id="ARBA00022475"/>
    </source>
</evidence>
<dbReference type="InterPro" id="IPR050450">
    <property type="entry name" value="COX15/CtaA_HemeA_synthase"/>
</dbReference>
<keyword evidence="9 12" id="KW-0472">Membrane</keyword>
<evidence type="ECO:0000256" key="1">
    <source>
        <dbReference type="ARBA" id="ARBA00004141"/>
    </source>
</evidence>
<evidence type="ECO:0000256" key="6">
    <source>
        <dbReference type="ARBA" id="ARBA00023002"/>
    </source>
</evidence>
<feature type="transmembrane region" description="Helical" evidence="12">
    <location>
        <begin position="315"/>
        <end position="334"/>
    </location>
</feature>
<evidence type="ECO:0000256" key="11">
    <source>
        <dbReference type="ARBA" id="ARBA00023444"/>
    </source>
</evidence>
<feature type="transmembrane region" description="Helical" evidence="12">
    <location>
        <begin position="283"/>
        <end position="303"/>
    </location>
</feature>
<proteinExistence type="predicted"/>
<evidence type="ECO:0000256" key="7">
    <source>
        <dbReference type="ARBA" id="ARBA00023004"/>
    </source>
</evidence>
<dbReference type="Proteomes" id="UP000235387">
    <property type="component" value="Unassembled WGS sequence"/>
</dbReference>
<evidence type="ECO:0000313" key="14">
    <source>
        <dbReference type="Proteomes" id="UP000235387"/>
    </source>
</evidence>
<dbReference type="EMBL" id="MDAL01000011">
    <property type="protein sequence ID" value="PMN93774.1"/>
    <property type="molecule type" value="Genomic_DNA"/>
</dbReference>
<comment type="caution">
    <text evidence="13">The sequence shown here is derived from an EMBL/GenBank/DDBJ whole genome shotgun (WGS) entry which is preliminary data.</text>
</comment>
<keyword evidence="8" id="KW-0350">Heme biosynthesis</keyword>
<dbReference type="GO" id="GO:0006784">
    <property type="term" value="P:heme A biosynthetic process"/>
    <property type="evidence" value="ECO:0007669"/>
    <property type="project" value="InterPro"/>
</dbReference>
<organism evidence="13 14">
    <name type="scientific">Enterovibrio norvegicus</name>
    <dbReference type="NCBI Taxonomy" id="188144"/>
    <lineage>
        <taxon>Bacteria</taxon>
        <taxon>Pseudomonadati</taxon>
        <taxon>Pseudomonadota</taxon>
        <taxon>Gammaproteobacteria</taxon>
        <taxon>Vibrionales</taxon>
        <taxon>Vibrionaceae</taxon>
        <taxon>Enterovibrio</taxon>
    </lineage>
</organism>
<evidence type="ECO:0000256" key="4">
    <source>
        <dbReference type="ARBA" id="ARBA00022723"/>
    </source>
</evidence>
<protein>
    <submittedName>
        <fullName evidence="13">Cytochrome B</fullName>
    </submittedName>
</protein>
<dbReference type="GO" id="GO:0046872">
    <property type="term" value="F:metal ion binding"/>
    <property type="evidence" value="ECO:0007669"/>
    <property type="project" value="UniProtKB-KW"/>
</dbReference>
<dbReference type="PANTHER" id="PTHR35457:SF1">
    <property type="entry name" value="HEME A SYNTHASE"/>
    <property type="match status" value="1"/>
</dbReference>
<keyword evidence="5 12" id="KW-1133">Transmembrane helix</keyword>
<dbReference type="RefSeq" id="WP_102390379.1">
    <property type="nucleotide sequence ID" value="NZ_MDAL01000011.1"/>
</dbReference>
<dbReference type="AlphaFoldDB" id="A0A2N7LEE9"/>
<gene>
    <name evidence="13" type="ORF">BCT23_12110</name>
</gene>
<feature type="transmembrane region" description="Helical" evidence="12">
    <location>
        <begin position="340"/>
        <end position="362"/>
    </location>
</feature>
<keyword evidence="2" id="KW-1003">Cell membrane</keyword>
<keyword evidence="3 12" id="KW-0812">Transmembrane</keyword>
<sequence length="381" mass="41101">MMVKPTHPNHDNKGYLFLLYGSLFLALIVVALGAFTRLTEAGLGCPDWPGCYGFLTVPQSAEHLAKAVQAFPDAPVEVQKAWNEMIHRYVAGTLGLLVALIAFLAWRKPSRNKMLPSILLAVICFQAALGMWTVTMNLMPIVVMGHLLGGFTTVTLLFLLCLFERRRFYSNAEIGSTSKTEAGLEQQDVEINIDDQHASPAKNHISGKLKLLAVSALVAVGLQIALGGWTSANYAAVVCTQLPVCEADWVGHYDASAFHPISPTNDTYQYGVLNFEQRVTIHATHRIGAMVVSVLVLLLAFAVRRPLGVMASLSLVAALLLQVSLGVTNVVALLPLSVAVAHNVCGLLLLLLVVKTTLGVFARQTSAVRTSLRESGRLSHG</sequence>
<evidence type="ECO:0000256" key="5">
    <source>
        <dbReference type="ARBA" id="ARBA00022989"/>
    </source>
</evidence>
<feature type="transmembrane region" description="Helical" evidence="12">
    <location>
        <begin position="86"/>
        <end position="106"/>
    </location>
</feature>
<dbReference type="Pfam" id="PF02628">
    <property type="entry name" value="COX15-CtaA"/>
    <property type="match status" value="1"/>
</dbReference>
<keyword evidence="10" id="KW-1015">Disulfide bond</keyword>
<comment type="pathway">
    <text evidence="11">Porphyrin-containing compound metabolism.</text>
</comment>
<feature type="transmembrane region" description="Helical" evidence="12">
    <location>
        <begin position="15"/>
        <end position="35"/>
    </location>
</feature>
<name>A0A2N7LEE9_9GAMM</name>
<dbReference type="GO" id="GO:0016020">
    <property type="term" value="C:membrane"/>
    <property type="evidence" value="ECO:0007669"/>
    <property type="project" value="UniProtKB-SubCell"/>
</dbReference>
<evidence type="ECO:0000313" key="13">
    <source>
        <dbReference type="EMBL" id="PMN93774.1"/>
    </source>
</evidence>
<keyword evidence="7" id="KW-0408">Iron</keyword>
<dbReference type="GO" id="GO:0016491">
    <property type="term" value="F:oxidoreductase activity"/>
    <property type="evidence" value="ECO:0007669"/>
    <property type="project" value="UniProtKB-KW"/>
</dbReference>
<accession>A0A2N7LEE9</accession>
<evidence type="ECO:0000256" key="12">
    <source>
        <dbReference type="SAM" id="Phobius"/>
    </source>
</evidence>
<feature type="transmembrane region" description="Helical" evidence="12">
    <location>
        <begin position="141"/>
        <end position="163"/>
    </location>
</feature>
<keyword evidence="6" id="KW-0560">Oxidoreductase</keyword>
<feature type="transmembrane region" description="Helical" evidence="12">
    <location>
        <begin position="118"/>
        <end position="135"/>
    </location>
</feature>